<dbReference type="InterPro" id="IPR000522">
    <property type="entry name" value="ABC_transptr_permease_BtuC"/>
</dbReference>
<dbReference type="RefSeq" id="WP_194076053.1">
    <property type="nucleotide sequence ID" value="NZ_CP061839.1"/>
</dbReference>
<dbReference type="PANTHER" id="PTHR30472">
    <property type="entry name" value="FERRIC ENTEROBACTIN TRANSPORT SYSTEM PERMEASE PROTEIN"/>
    <property type="match status" value="1"/>
</dbReference>
<keyword evidence="4" id="KW-1003">Cell membrane</keyword>
<feature type="transmembrane region" description="Helical" evidence="8">
    <location>
        <begin position="258"/>
        <end position="287"/>
    </location>
</feature>
<organism evidence="9 10">
    <name type="scientific">Treponema pedis</name>
    <dbReference type="NCBI Taxonomy" id="409322"/>
    <lineage>
        <taxon>Bacteria</taxon>
        <taxon>Pseudomonadati</taxon>
        <taxon>Spirochaetota</taxon>
        <taxon>Spirochaetia</taxon>
        <taxon>Spirochaetales</taxon>
        <taxon>Treponemataceae</taxon>
        <taxon>Treponema</taxon>
    </lineage>
</organism>
<dbReference type="GO" id="GO:0005886">
    <property type="term" value="C:plasma membrane"/>
    <property type="evidence" value="ECO:0007669"/>
    <property type="project" value="UniProtKB-SubCell"/>
</dbReference>
<evidence type="ECO:0000313" key="9">
    <source>
        <dbReference type="EMBL" id="QOW60556.1"/>
    </source>
</evidence>
<dbReference type="Gene3D" id="1.10.3470.10">
    <property type="entry name" value="ABC transporter involved in vitamin B12 uptake, BtuC"/>
    <property type="match status" value="1"/>
</dbReference>
<evidence type="ECO:0000256" key="5">
    <source>
        <dbReference type="ARBA" id="ARBA00022692"/>
    </source>
</evidence>
<feature type="transmembrane region" description="Helical" evidence="8">
    <location>
        <begin position="209"/>
        <end position="229"/>
    </location>
</feature>
<feature type="transmembrane region" description="Helical" evidence="8">
    <location>
        <begin position="136"/>
        <end position="155"/>
    </location>
</feature>
<dbReference type="GO" id="GO:0033214">
    <property type="term" value="P:siderophore-iron import into cell"/>
    <property type="evidence" value="ECO:0007669"/>
    <property type="project" value="TreeGrafter"/>
</dbReference>
<feature type="transmembrane region" description="Helical" evidence="8">
    <location>
        <begin position="79"/>
        <end position="100"/>
    </location>
</feature>
<keyword evidence="7 8" id="KW-0472">Membrane</keyword>
<proteinExistence type="inferred from homology"/>
<reference evidence="9 10" key="1">
    <citation type="submission" date="2020-09" db="EMBL/GenBank/DDBJ databases">
        <title>Characterization of Treponema spp. from bovine digital dermatitis in Korea.</title>
        <authorList>
            <person name="Espiritu H.M."/>
            <person name="Cho Y.I."/>
            <person name="Mamuad L."/>
        </authorList>
    </citation>
    <scope>NUCLEOTIDE SEQUENCE [LARGE SCALE GENOMIC DNA]</scope>
    <source>
        <strain evidence="9 10">KS1</strain>
    </source>
</reference>
<name>A0A7S7AWX8_9SPIR</name>
<protein>
    <submittedName>
        <fullName evidence="9">Iron ABC transporter permease</fullName>
    </submittedName>
</protein>
<evidence type="ECO:0000256" key="3">
    <source>
        <dbReference type="ARBA" id="ARBA00022448"/>
    </source>
</evidence>
<evidence type="ECO:0000256" key="7">
    <source>
        <dbReference type="ARBA" id="ARBA00023136"/>
    </source>
</evidence>
<feature type="transmembrane region" description="Helical" evidence="8">
    <location>
        <begin position="12"/>
        <end position="36"/>
    </location>
</feature>
<dbReference type="EMBL" id="CP061839">
    <property type="protein sequence ID" value="QOW60556.1"/>
    <property type="molecule type" value="Genomic_DNA"/>
</dbReference>
<dbReference type="FunFam" id="1.10.3470.10:FF:000001">
    <property type="entry name" value="Vitamin B12 ABC transporter permease BtuC"/>
    <property type="match status" value="1"/>
</dbReference>
<feature type="transmembrane region" description="Helical" evidence="8">
    <location>
        <begin position="327"/>
        <end position="346"/>
    </location>
</feature>
<dbReference type="GO" id="GO:0022857">
    <property type="term" value="F:transmembrane transporter activity"/>
    <property type="evidence" value="ECO:0007669"/>
    <property type="project" value="InterPro"/>
</dbReference>
<keyword evidence="3" id="KW-0813">Transport</keyword>
<comment type="subcellular location">
    <subcellularLocation>
        <location evidence="1">Cell membrane</location>
        <topology evidence="1">Multi-pass membrane protein</topology>
    </subcellularLocation>
</comment>
<evidence type="ECO:0000313" key="10">
    <source>
        <dbReference type="Proteomes" id="UP000593915"/>
    </source>
</evidence>
<evidence type="ECO:0000256" key="6">
    <source>
        <dbReference type="ARBA" id="ARBA00022989"/>
    </source>
</evidence>
<accession>A0A7S7AWX8</accession>
<dbReference type="AlphaFoldDB" id="A0A7S7AWX8"/>
<gene>
    <name evidence="9" type="ORF">IFE08_12240</name>
</gene>
<dbReference type="SUPFAM" id="SSF81345">
    <property type="entry name" value="ABC transporter involved in vitamin B12 uptake, BtuC"/>
    <property type="match status" value="1"/>
</dbReference>
<dbReference type="CDD" id="cd06550">
    <property type="entry name" value="TM_ABC_iron-siderophores_like"/>
    <property type="match status" value="1"/>
</dbReference>
<dbReference type="Proteomes" id="UP000593915">
    <property type="component" value="Chromosome"/>
</dbReference>
<comment type="similarity">
    <text evidence="2">Belongs to the binding-protein-dependent transport system permease family. FecCD subfamily.</text>
</comment>
<feature type="transmembrane region" description="Helical" evidence="8">
    <location>
        <begin position="299"/>
        <end position="318"/>
    </location>
</feature>
<evidence type="ECO:0000256" key="8">
    <source>
        <dbReference type="SAM" id="Phobius"/>
    </source>
</evidence>
<evidence type="ECO:0000256" key="1">
    <source>
        <dbReference type="ARBA" id="ARBA00004651"/>
    </source>
</evidence>
<dbReference type="Pfam" id="PF01032">
    <property type="entry name" value="FecCD"/>
    <property type="match status" value="1"/>
</dbReference>
<keyword evidence="5 8" id="KW-0812">Transmembrane</keyword>
<evidence type="ECO:0000256" key="2">
    <source>
        <dbReference type="ARBA" id="ARBA00007935"/>
    </source>
</evidence>
<dbReference type="InterPro" id="IPR037294">
    <property type="entry name" value="ABC_BtuC-like"/>
</dbReference>
<evidence type="ECO:0000256" key="4">
    <source>
        <dbReference type="ARBA" id="ARBA00022475"/>
    </source>
</evidence>
<feature type="transmembrane region" description="Helical" evidence="8">
    <location>
        <begin position="167"/>
        <end position="189"/>
    </location>
</feature>
<feature type="transmembrane region" description="Helical" evidence="8">
    <location>
        <begin position="107"/>
        <end position="130"/>
    </location>
</feature>
<sequence>MNKNNKDRVLKAVFISSALLFLLGLLFVSIVLSIGFGAVRIVPKDILQIIQFKIFGTGTLTSVKKSAIDIVWVIRLPRIILACLTGMGLALTGVIMQAVVKNSLADPYILGISSGASLGATLAIALGIGSGLGPNYVGLCACFSAFAASLIVMKAANINGRANSVKLLMAGIAVSTIFSAFSSFIVFTAKNREAMRSISFWLMGGFGGAKWENLGLLSSIILAGVFFFMTQYRTLNLMLLGDSVSITLGKDLHYYRQVYLLLSSIIVGFLVYNAGIIGFVGLIVPHIARIFWGTNHKNIIPASVLIGAVILIWADVLARSISSLGEIPVGVVISLIGAPVFLYLLINKEYGFGGRT</sequence>
<keyword evidence="6 8" id="KW-1133">Transmembrane helix</keyword>
<dbReference type="PANTHER" id="PTHR30472:SF25">
    <property type="entry name" value="ABC TRANSPORTER PERMEASE PROTEIN MJ0876-RELATED"/>
    <property type="match status" value="1"/>
</dbReference>